<keyword evidence="4" id="KW-1185">Reference proteome</keyword>
<dbReference type="SMART" id="SM00422">
    <property type="entry name" value="HTH_MERR"/>
    <property type="match status" value="1"/>
</dbReference>
<feature type="domain" description="HTH merR-type" evidence="2">
    <location>
        <begin position="1"/>
        <end position="70"/>
    </location>
</feature>
<name>A0A346Y459_9ACTN</name>
<dbReference type="Pfam" id="PF13411">
    <property type="entry name" value="MerR_1"/>
    <property type="match status" value="1"/>
</dbReference>
<dbReference type="RefSeq" id="WP_164710908.1">
    <property type="nucleotide sequence ID" value="NZ_CP031165.1"/>
</dbReference>
<dbReference type="InterPro" id="IPR047057">
    <property type="entry name" value="MerR_fam"/>
</dbReference>
<dbReference type="PANTHER" id="PTHR30204">
    <property type="entry name" value="REDOX-CYCLING DRUG-SENSING TRANSCRIPTIONAL ACTIVATOR SOXR"/>
    <property type="match status" value="1"/>
</dbReference>
<dbReference type="Proteomes" id="UP000264006">
    <property type="component" value="Chromosome"/>
</dbReference>
<sequence length="241" mass="26067">MRYRVEELASRCDLSVDTIRYYQSLGLLDAPEREGRAAWYDDGHVATLGRIRDLKAQGFTLAMVKRALAGELDAGEEALAAAIQRPAAEGADLAPIGPMDLPELSEHTGVSLTVLESVARQGILIPSTEEDIPYGAEDVDAVRAGQALLDSGVPISELLALAREHDAAIGGIADQAVDLFARFVRDPIRAQVDDEDEAARRMVEALQTMLPAATEIIAHTFRRRLLTAARERLEADEAAQA</sequence>
<proteinExistence type="predicted"/>
<accession>A0A346Y459</accession>
<reference evidence="3 4" key="1">
    <citation type="submission" date="2018-09" db="EMBL/GenBank/DDBJ databases">
        <title>Complete genome sequence of Euzebya sp. DY32-46 isolated from seawater of Pacific Ocean.</title>
        <authorList>
            <person name="Xu L."/>
            <person name="Wu Y.-H."/>
            <person name="Xu X.-W."/>
        </authorList>
    </citation>
    <scope>NUCLEOTIDE SEQUENCE [LARGE SCALE GENOMIC DNA]</scope>
    <source>
        <strain evidence="3 4">DY32-46</strain>
    </source>
</reference>
<dbReference type="Gene3D" id="1.10.1660.10">
    <property type="match status" value="1"/>
</dbReference>
<dbReference type="EMBL" id="CP031165">
    <property type="protein sequence ID" value="AXV09256.1"/>
    <property type="molecule type" value="Genomic_DNA"/>
</dbReference>
<gene>
    <name evidence="3" type="ORF">DVS28_a4595</name>
</gene>
<dbReference type="GO" id="GO:0003677">
    <property type="term" value="F:DNA binding"/>
    <property type="evidence" value="ECO:0007669"/>
    <property type="project" value="UniProtKB-KW"/>
</dbReference>
<dbReference type="SUPFAM" id="SSF46955">
    <property type="entry name" value="Putative DNA-binding domain"/>
    <property type="match status" value="1"/>
</dbReference>
<keyword evidence="1" id="KW-0238">DNA-binding</keyword>
<dbReference type="KEGG" id="euz:DVS28_a4595"/>
<evidence type="ECO:0000259" key="2">
    <source>
        <dbReference type="PROSITE" id="PS50937"/>
    </source>
</evidence>
<dbReference type="AlphaFoldDB" id="A0A346Y459"/>
<dbReference type="InterPro" id="IPR000551">
    <property type="entry name" value="MerR-type_HTH_dom"/>
</dbReference>
<dbReference type="InterPro" id="IPR009061">
    <property type="entry name" value="DNA-bd_dom_put_sf"/>
</dbReference>
<evidence type="ECO:0000256" key="1">
    <source>
        <dbReference type="ARBA" id="ARBA00023125"/>
    </source>
</evidence>
<dbReference type="PROSITE" id="PS50937">
    <property type="entry name" value="HTH_MERR_2"/>
    <property type="match status" value="1"/>
</dbReference>
<organism evidence="3 4">
    <name type="scientific">Euzebya pacifica</name>
    <dbReference type="NCBI Taxonomy" id="1608957"/>
    <lineage>
        <taxon>Bacteria</taxon>
        <taxon>Bacillati</taxon>
        <taxon>Actinomycetota</taxon>
        <taxon>Nitriliruptoria</taxon>
        <taxon>Euzebyales</taxon>
    </lineage>
</organism>
<dbReference type="GO" id="GO:0003700">
    <property type="term" value="F:DNA-binding transcription factor activity"/>
    <property type="evidence" value="ECO:0007669"/>
    <property type="project" value="InterPro"/>
</dbReference>
<dbReference type="PANTHER" id="PTHR30204:SF93">
    <property type="entry name" value="HTH MERR-TYPE DOMAIN-CONTAINING PROTEIN"/>
    <property type="match status" value="1"/>
</dbReference>
<evidence type="ECO:0000313" key="3">
    <source>
        <dbReference type="EMBL" id="AXV09256.1"/>
    </source>
</evidence>
<evidence type="ECO:0000313" key="4">
    <source>
        <dbReference type="Proteomes" id="UP000264006"/>
    </source>
</evidence>
<protein>
    <submittedName>
        <fullName evidence="3">Putative MerR-family transcriptional regulator</fullName>
    </submittedName>
</protein>